<gene>
    <name evidence="1" type="ORF">A9404_11455</name>
</gene>
<sequence>MSRAVSAPTPAESPALTLTIFGLQPVETVRDADSARHHVHALAAVDSVWQWPHPESADHEGADPEVRPGAHRPLLEALQRRRRRAPAAPAGACADDLAALARLRLHQSTVEPAALVALRADLADDPALSDLLAGHPEWVAVSRLALVHLQAGTDHALVFGPRYLDLAAADWASLAGDLNDWLIEDGLAAFTTRSGRHYLAYTAAGLSRVGQHDLPPLACALNRNVQPFLAGDDVRPLRRWLTELQMWLYAHPLNAARAKRGRPELNSLWVWGRALLADLRAQPKSAEGSDPGDGVLVYTDSAELAGALWVGQGADAAVLMTGALPDLSDLTQRGGRPGARPLHVVYTEPAWCFLEGDVAGWANALDAADAFLKSWLAATGQQQGSFALDDGLGQSWPSAGKGWRSWLTRLRRMRLFPG</sequence>
<dbReference type="Proteomes" id="UP000078596">
    <property type="component" value="Chromosome"/>
</dbReference>
<evidence type="ECO:0000313" key="1">
    <source>
        <dbReference type="EMBL" id="ANJ67912.1"/>
    </source>
</evidence>
<accession>A0A191ZJ90</accession>
<proteinExistence type="predicted"/>
<evidence type="ECO:0008006" key="3">
    <source>
        <dbReference type="Google" id="ProtNLM"/>
    </source>
</evidence>
<evidence type="ECO:0000313" key="2">
    <source>
        <dbReference type="Proteomes" id="UP000078596"/>
    </source>
</evidence>
<dbReference type="RefSeq" id="WP_066101728.1">
    <property type="nucleotide sequence ID" value="NZ_CP016027.1"/>
</dbReference>
<dbReference type="OrthoDB" id="5295974at2"/>
<protein>
    <recommendedName>
        <fullName evidence="3">Cofactor-independent phosphoglycerate mutase</fullName>
    </recommendedName>
</protein>
<dbReference type="STRING" id="1860122.A9404_11455"/>
<name>A0A191ZJ90_9GAMM</name>
<dbReference type="AlphaFoldDB" id="A0A191ZJ90"/>
<dbReference type="EMBL" id="CP016027">
    <property type="protein sequence ID" value="ANJ67912.1"/>
    <property type="molecule type" value="Genomic_DNA"/>
</dbReference>
<keyword evidence="2" id="KW-1185">Reference proteome</keyword>
<organism evidence="1 2">
    <name type="scientific">Halothiobacillus diazotrophicus</name>
    <dbReference type="NCBI Taxonomy" id="1860122"/>
    <lineage>
        <taxon>Bacteria</taxon>
        <taxon>Pseudomonadati</taxon>
        <taxon>Pseudomonadota</taxon>
        <taxon>Gammaproteobacteria</taxon>
        <taxon>Chromatiales</taxon>
        <taxon>Halothiobacillaceae</taxon>
        <taxon>Halothiobacillus</taxon>
    </lineage>
</organism>
<reference evidence="1 2" key="1">
    <citation type="submission" date="2016-06" db="EMBL/GenBank/DDBJ databases">
        <title>Insight into the functional genes involving in sulfur oxidation in Pearl River water.</title>
        <authorList>
            <person name="Luo J."/>
            <person name="Tan X."/>
            <person name="Lin W."/>
        </authorList>
    </citation>
    <scope>NUCLEOTIDE SEQUENCE [LARGE SCALE GENOMIC DNA]</scope>
    <source>
        <strain evidence="1 2">LS2</strain>
    </source>
</reference>
<dbReference type="KEGG" id="haz:A9404_11455"/>